<evidence type="ECO:0000313" key="15">
    <source>
        <dbReference type="Proteomes" id="UP000217785"/>
    </source>
</evidence>
<comment type="function">
    <text evidence="8">Catalyzes the aldol cleavage of 4-hydroxy-4-methyl-2-oxoglutarate (HMG) into 2 molecules of pyruvate. Also contains a secondary oxaloacetate (OAA) decarboxylase activity due to the common pyruvate enolate transition state formed following C-C bond cleavage in the retro-aldol and decarboxylation reactions.</text>
</comment>
<dbReference type="EC" id="4.1.3.17" evidence="5"/>
<comment type="caution">
    <text evidence="14">The sequence shown here is derived from an EMBL/GenBank/DDBJ whole genome shotgun (WGS) entry which is preliminary data.</text>
</comment>
<dbReference type="EC" id="4.1.1.112" evidence="6"/>
<keyword evidence="13" id="KW-0479">Metal-binding</keyword>
<comment type="cofactor">
    <cofactor evidence="2">
        <name>a divalent metal cation</name>
        <dbReference type="ChEBI" id="CHEBI:60240"/>
    </cofactor>
</comment>
<evidence type="ECO:0000256" key="10">
    <source>
        <dbReference type="ARBA" id="ARBA00030169"/>
    </source>
</evidence>
<evidence type="ECO:0000256" key="1">
    <source>
        <dbReference type="ARBA" id="ARBA00001342"/>
    </source>
</evidence>
<evidence type="ECO:0000256" key="5">
    <source>
        <dbReference type="ARBA" id="ARBA00012213"/>
    </source>
</evidence>
<dbReference type="GO" id="GO:0008948">
    <property type="term" value="F:oxaloacetate decarboxylase activity"/>
    <property type="evidence" value="ECO:0007669"/>
    <property type="project" value="UniProtKB-EC"/>
</dbReference>
<dbReference type="GO" id="GO:0046872">
    <property type="term" value="F:metal ion binding"/>
    <property type="evidence" value="ECO:0007669"/>
    <property type="project" value="UniProtKB-KW"/>
</dbReference>
<dbReference type="NCBIfam" id="NF004850">
    <property type="entry name" value="PRK06201.1"/>
    <property type="match status" value="1"/>
</dbReference>
<comment type="subunit">
    <text evidence="4">Homotrimer.</text>
</comment>
<comment type="cofactor">
    <cofactor evidence="13">
        <name>Mg(2+)</name>
        <dbReference type="ChEBI" id="CHEBI:18420"/>
    </cofactor>
</comment>
<dbReference type="GO" id="GO:0047443">
    <property type="term" value="F:4-hydroxy-4-methyl-2-oxoglutarate aldolase activity"/>
    <property type="evidence" value="ECO:0007669"/>
    <property type="project" value="UniProtKB-EC"/>
</dbReference>
<proteinExistence type="inferred from homology"/>
<keyword evidence="15" id="KW-1185">Reference proteome</keyword>
<feature type="binding site" evidence="13">
    <location>
        <position position="120"/>
    </location>
    <ligand>
        <name>substrate</name>
    </ligand>
</feature>
<dbReference type="RefSeq" id="WP_096181527.1">
    <property type="nucleotide sequence ID" value="NZ_BDUF01000032.1"/>
</dbReference>
<keyword evidence="14" id="KW-0489">Methyltransferase</keyword>
<dbReference type="Gene3D" id="3.50.30.40">
    <property type="entry name" value="Ribonuclease E inhibitor RraA/RraA-like"/>
    <property type="match status" value="1"/>
</dbReference>
<dbReference type="InterPro" id="IPR005493">
    <property type="entry name" value="RraA/RraA-like"/>
</dbReference>
<keyword evidence="13" id="KW-0460">Magnesium</keyword>
<name>A0A292YMU8_9BACL</name>
<dbReference type="PANTHER" id="PTHR33254">
    <property type="entry name" value="4-HYDROXY-4-METHYL-2-OXOGLUTARATE ALDOLASE 3-RELATED"/>
    <property type="match status" value="1"/>
</dbReference>
<protein>
    <recommendedName>
        <fullName evidence="7">Putative 4-hydroxy-4-methyl-2-oxoglutarate aldolase</fullName>
        <ecNumber evidence="6">4.1.1.112</ecNumber>
        <ecNumber evidence="5">4.1.3.17</ecNumber>
    </recommendedName>
    <alternativeName>
        <fullName evidence="11">Oxaloacetate decarboxylase</fullName>
    </alternativeName>
    <alternativeName>
        <fullName evidence="9">Regulator of ribonuclease activity homolog</fullName>
    </alternativeName>
    <alternativeName>
        <fullName evidence="10">RraA-like protein</fullName>
    </alternativeName>
</protein>
<comment type="catalytic activity">
    <reaction evidence="1">
        <text>4-hydroxy-4-methyl-2-oxoglutarate = 2 pyruvate</text>
        <dbReference type="Rhea" id="RHEA:22748"/>
        <dbReference type="ChEBI" id="CHEBI:15361"/>
        <dbReference type="ChEBI" id="CHEBI:58276"/>
        <dbReference type="EC" id="4.1.3.17"/>
    </reaction>
</comment>
<evidence type="ECO:0000256" key="13">
    <source>
        <dbReference type="PIRSR" id="PIRSR605493-1"/>
    </source>
</evidence>
<evidence type="ECO:0000256" key="7">
    <source>
        <dbReference type="ARBA" id="ARBA00016549"/>
    </source>
</evidence>
<evidence type="ECO:0000256" key="8">
    <source>
        <dbReference type="ARBA" id="ARBA00025046"/>
    </source>
</evidence>
<dbReference type="Proteomes" id="UP000217785">
    <property type="component" value="Unassembled WGS sequence"/>
</dbReference>
<evidence type="ECO:0000313" key="14">
    <source>
        <dbReference type="EMBL" id="GAX89825.1"/>
    </source>
</evidence>
<evidence type="ECO:0000256" key="4">
    <source>
        <dbReference type="ARBA" id="ARBA00011233"/>
    </source>
</evidence>
<accession>A0A292YMU8</accession>
<dbReference type="GO" id="GO:0008168">
    <property type="term" value="F:methyltransferase activity"/>
    <property type="evidence" value="ECO:0007669"/>
    <property type="project" value="UniProtKB-KW"/>
</dbReference>
<comment type="similarity">
    <text evidence="3">Belongs to the class II aldolase/RraA-like family.</text>
</comment>
<sequence length="225" mass="24389">MPNIGFRIFPAVRKASTELLRQYRDFVTPHLSDNMNRLNAVDARIRPIHASGKLVGSAFTVKTRPGDNLMIHKAIDMAGPGDVIVVDAGGDLTNAIIGEIMVRLAKKNGVEGFVIDGAVRDYEAIRELNYPVYAKGIIHRGPYKDGPGEINVPIQIGGAVVNPGDIVVGDLDGVVVVPFEQAEFLIGKVKTTMEMEKSILDSIENGSVDRGWVDELLRKKGCEGV</sequence>
<gene>
    <name evidence="14" type="ORF">EFBL_1450</name>
</gene>
<keyword evidence="14" id="KW-0808">Transferase</keyword>
<dbReference type="CDD" id="cd16841">
    <property type="entry name" value="RraA_family"/>
    <property type="match status" value="1"/>
</dbReference>
<evidence type="ECO:0000256" key="2">
    <source>
        <dbReference type="ARBA" id="ARBA00001968"/>
    </source>
</evidence>
<evidence type="ECO:0000256" key="3">
    <source>
        <dbReference type="ARBA" id="ARBA00008621"/>
    </source>
</evidence>
<evidence type="ECO:0000256" key="9">
    <source>
        <dbReference type="ARBA" id="ARBA00029596"/>
    </source>
</evidence>
<dbReference type="Pfam" id="PF03737">
    <property type="entry name" value="RraA-like"/>
    <property type="match status" value="1"/>
</dbReference>
<dbReference type="EMBL" id="BDUF01000032">
    <property type="protein sequence ID" value="GAX89825.1"/>
    <property type="molecule type" value="Genomic_DNA"/>
</dbReference>
<evidence type="ECO:0000256" key="11">
    <source>
        <dbReference type="ARBA" id="ARBA00032305"/>
    </source>
</evidence>
<dbReference type="InterPro" id="IPR036704">
    <property type="entry name" value="RraA/RraA-like_sf"/>
</dbReference>
<evidence type="ECO:0000256" key="12">
    <source>
        <dbReference type="ARBA" id="ARBA00047973"/>
    </source>
</evidence>
<feature type="binding site" evidence="13">
    <location>
        <position position="121"/>
    </location>
    <ligand>
        <name>Mg(2+)</name>
        <dbReference type="ChEBI" id="CHEBI:18420"/>
    </ligand>
</feature>
<dbReference type="PANTHER" id="PTHR33254:SF4">
    <property type="entry name" value="4-HYDROXY-4-METHYL-2-OXOGLUTARATE ALDOLASE 3-RELATED"/>
    <property type="match status" value="1"/>
</dbReference>
<organism evidence="14 15">
    <name type="scientific">Effusibacillus lacus</name>
    <dbReference type="NCBI Taxonomy" id="1348429"/>
    <lineage>
        <taxon>Bacteria</taxon>
        <taxon>Bacillati</taxon>
        <taxon>Bacillota</taxon>
        <taxon>Bacilli</taxon>
        <taxon>Bacillales</taxon>
        <taxon>Alicyclobacillaceae</taxon>
        <taxon>Effusibacillus</taxon>
    </lineage>
</organism>
<reference evidence="15" key="1">
    <citation type="submission" date="2017-07" db="EMBL/GenBank/DDBJ databases">
        <title>Draft genome sequence of Effusibacillus lacus strain skLN1.</title>
        <authorList>
            <person name="Watanabe M."/>
            <person name="Kojima H."/>
            <person name="Fukui M."/>
        </authorList>
    </citation>
    <scope>NUCLEOTIDE SEQUENCE [LARGE SCALE GENOMIC DNA]</scope>
    <source>
        <strain evidence="15">skLN1</strain>
    </source>
</reference>
<comment type="catalytic activity">
    <reaction evidence="12">
        <text>oxaloacetate + H(+) = pyruvate + CO2</text>
        <dbReference type="Rhea" id="RHEA:15641"/>
        <dbReference type="ChEBI" id="CHEBI:15361"/>
        <dbReference type="ChEBI" id="CHEBI:15378"/>
        <dbReference type="ChEBI" id="CHEBI:16452"/>
        <dbReference type="ChEBI" id="CHEBI:16526"/>
        <dbReference type="EC" id="4.1.1.112"/>
    </reaction>
</comment>
<evidence type="ECO:0000256" key="6">
    <source>
        <dbReference type="ARBA" id="ARBA00012947"/>
    </source>
</evidence>
<dbReference type="AlphaFoldDB" id="A0A292YMU8"/>
<feature type="binding site" evidence="13">
    <location>
        <begin position="98"/>
        <end position="101"/>
    </location>
    <ligand>
        <name>substrate</name>
    </ligand>
</feature>
<dbReference type="SUPFAM" id="SSF89562">
    <property type="entry name" value="RraA-like"/>
    <property type="match status" value="1"/>
</dbReference>
<dbReference type="GO" id="GO:0032259">
    <property type="term" value="P:methylation"/>
    <property type="evidence" value="ECO:0007669"/>
    <property type="project" value="UniProtKB-KW"/>
</dbReference>
<dbReference type="OrthoDB" id="9784786at2"/>